<feature type="domain" description="EF-hand" evidence="3">
    <location>
        <begin position="106"/>
        <end position="141"/>
    </location>
</feature>
<evidence type="ECO:0000313" key="4">
    <source>
        <dbReference type="EMBL" id="AHA51421.1"/>
    </source>
</evidence>
<dbReference type="PROSITE" id="PS50222">
    <property type="entry name" value="EF_HAND_2"/>
    <property type="match status" value="3"/>
</dbReference>
<organism evidence="4">
    <name type="scientific">Lampea lactea</name>
    <dbReference type="NCBI Taxonomy" id="1403706"/>
    <lineage>
        <taxon>Eukaryota</taxon>
        <taxon>Metazoa</taxon>
        <taxon>Ctenophora</taxon>
        <taxon>Tentaculata</taxon>
        <taxon>Cydippida</taxon>
        <taxon>Lampeidae</taxon>
        <taxon>Lampea</taxon>
    </lineage>
</organism>
<sequence>MLLRINLVCSDRSRRSFEGSPQRQSSATKDCDWTDREIEESFKLFDRNGDGAITTDELATVMKTLGQTASDAELKELIKDIDKDGNGSIDLYEFKRMMKSIFSEQDSSQNLRETFKEYDMSDNGFITFDELKYMMRRLGDPASDTEILEMIEDVSSDGIVDFEKFCMVMKEC</sequence>
<protein>
    <submittedName>
        <fullName evidence="4">Calmodulin</fullName>
    </submittedName>
</protein>
<keyword evidence="2" id="KW-0106">Calcium</keyword>
<dbReference type="EMBL" id="KF317489">
    <property type="protein sequence ID" value="AHA51421.1"/>
    <property type="molecule type" value="mRNA"/>
</dbReference>
<keyword evidence="1" id="KW-0677">Repeat</keyword>
<name>V9PPL1_9METZ</name>
<dbReference type="GO" id="GO:0016460">
    <property type="term" value="C:myosin II complex"/>
    <property type="evidence" value="ECO:0007669"/>
    <property type="project" value="TreeGrafter"/>
</dbReference>
<dbReference type="CDD" id="cd00051">
    <property type="entry name" value="EFh"/>
    <property type="match status" value="2"/>
</dbReference>
<dbReference type="PROSITE" id="PS00018">
    <property type="entry name" value="EF_HAND_1"/>
    <property type="match status" value="3"/>
</dbReference>
<feature type="domain" description="EF-hand" evidence="3">
    <location>
        <begin position="33"/>
        <end position="68"/>
    </location>
</feature>
<dbReference type="InterPro" id="IPR002048">
    <property type="entry name" value="EF_hand_dom"/>
</dbReference>
<dbReference type="Gene3D" id="1.10.238.10">
    <property type="entry name" value="EF-hand"/>
    <property type="match status" value="2"/>
</dbReference>
<dbReference type="FunFam" id="1.10.238.10:FF:000178">
    <property type="entry name" value="Calmodulin-2 A"/>
    <property type="match status" value="1"/>
</dbReference>
<reference evidence="4" key="1">
    <citation type="journal article" date="2013" name="Science">
        <title>The genome of the ctenophore Mnemiopsis leidyi and its implications for cell type evolution.</title>
        <authorList>
            <consortium name="NISC Comparative Sequencing Program"/>
            <person name="Ryan J.F."/>
            <person name="Pang K."/>
            <person name="Schnitzler C.E."/>
            <person name="Nguyen A.D."/>
            <person name="Moreland R.T."/>
            <person name="Simmons D.K."/>
            <person name="Koch B.J."/>
            <person name="Francis W.R."/>
            <person name="Havlak P."/>
            <person name="Smith S.A."/>
            <person name="Putnam N.H."/>
            <person name="Haddock S.H."/>
            <person name="Dunn C.W."/>
            <person name="Wolfsberg T.G."/>
            <person name="Mullikin J.C."/>
            <person name="Martindale M.Q."/>
            <person name="Baxevanis A.D."/>
        </authorList>
    </citation>
    <scope>NUCLEOTIDE SEQUENCE</scope>
    <source>
        <strain evidence="4">8</strain>
    </source>
</reference>
<dbReference type="AlphaFoldDB" id="V9PPL1"/>
<dbReference type="InterPro" id="IPR011992">
    <property type="entry name" value="EF-hand-dom_pair"/>
</dbReference>
<dbReference type="GO" id="GO:0005509">
    <property type="term" value="F:calcium ion binding"/>
    <property type="evidence" value="ECO:0007669"/>
    <property type="project" value="InterPro"/>
</dbReference>
<dbReference type="PANTHER" id="PTHR23048:SF0">
    <property type="entry name" value="CALMODULIN LIKE 3"/>
    <property type="match status" value="1"/>
</dbReference>
<evidence type="ECO:0000256" key="2">
    <source>
        <dbReference type="ARBA" id="ARBA00022837"/>
    </source>
</evidence>
<feature type="domain" description="EF-hand" evidence="3">
    <location>
        <begin position="69"/>
        <end position="104"/>
    </location>
</feature>
<dbReference type="Pfam" id="PF13499">
    <property type="entry name" value="EF-hand_7"/>
    <property type="match status" value="2"/>
</dbReference>
<dbReference type="InterPro" id="IPR050230">
    <property type="entry name" value="CALM/Myosin/TropC-like"/>
</dbReference>
<evidence type="ECO:0000256" key="1">
    <source>
        <dbReference type="ARBA" id="ARBA00022737"/>
    </source>
</evidence>
<dbReference type="InterPro" id="IPR018247">
    <property type="entry name" value="EF_Hand_1_Ca_BS"/>
</dbReference>
<accession>V9PPL1</accession>
<dbReference type="SMART" id="SM00054">
    <property type="entry name" value="EFh"/>
    <property type="match status" value="4"/>
</dbReference>
<dbReference type="PANTHER" id="PTHR23048">
    <property type="entry name" value="MYOSIN LIGHT CHAIN 1, 3"/>
    <property type="match status" value="1"/>
</dbReference>
<evidence type="ECO:0000259" key="3">
    <source>
        <dbReference type="PROSITE" id="PS50222"/>
    </source>
</evidence>
<proteinExistence type="evidence at transcript level"/>
<dbReference type="SUPFAM" id="SSF47473">
    <property type="entry name" value="EF-hand"/>
    <property type="match status" value="1"/>
</dbReference>